<keyword evidence="2 3" id="KW-0413">Isomerase</keyword>
<comment type="similarity">
    <text evidence="3">Belongs to the cyclophilin-type PPIase family.</text>
</comment>
<accession>A0AAD0U322</accession>
<evidence type="ECO:0000259" key="4">
    <source>
        <dbReference type="PROSITE" id="PS50072"/>
    </source>
</evidence>
<dbReference type="PANTHER" id="PTHR43246">
    <property type="entry name" value="PEPTIDYL-PROLYL CIS-TRANS ISOMERASE CYP38, CHLOROPLASTIC"/>
    <property type="match status" value="1"/>
</dbReference>
<dbReference type="PRINTS" id="PR00153">
    <property type="entry name" value="CSAPPISMRASE"/>
</dbReference>
<dbReference type="SUPFAM" id="SSF50891">
    <property type="entry name" value="Cyclophilin-like"/>
    <property type="match status" value="1"/>
</dbReference>
<protein>
    <recommendedName>
        <fullName evidence="3">Peptidyl-prolyl cis-trans isomerase</fullName>
        <shortName evidence="3">PPIase</shortName>
        <ecNumber evidence="3">5.2.1.8</ecNumber>
    </recommendedName>
</protein>
<dbReference type="Gene3D" id="2.40.100.10">
    <property type="entry name" value="Cyclophilin-like"/>
    <property type="match status" value="1"/>
</dbReference>
<dbReference type="AlphaFoldDB" id="A0AAD0U322"/>
<evidence type="ECO:0000256" key="1">
    <source>
        <dbReference type="ARBA" id="ARBA00023110"/>
    </source>
</evidence>
<sequence length="252" mass="26608">MKKCLIGSLLAFSCFTSQATIVEMQTSHGVIELNLFDQQAPNTVANFLSYIEDDAYNQTVIHRSVSDFVIQGGGFTFTDELVPITTKPAVVNEPVLSNVKGTIAMAKLANDENSATSQWFFNMVDNSEALDTQNGGFTVFGQITAQSQATLDNIAGLVHCGDIPLVDITSEQCSSSDVALSSANFVTINSVVVLDDDPLSSANLNPTANTLISQDDSSVEAGSSSSSGGSMGVGFCLIALLGVGKRLKRAKY</sequence>
<dbReference type="EC" id="5.2.1.8" evidence="3"/>
<dbReference type="RefSeq" id="WP_024031913.1">
    <property type="nucleotide sequence ID" value="NZ_AZIO01000098.1"/>
</dbReference>
<keyword evidence="1 3" id="KW-0697">Rotamase</keyword>
<dbReference type="Proteomes" id="UP000279995">
    <property type="component" value="Chromosome II"/>
</dbReference>
<feature type="chain" id="PRO_5041768086" description="Peptidyl-prolyl cis-trans isomerase" evidence="3">
    <location>
        <begin position="20"/>
        <end position="252"/>
    </location>
</feature>
<evidence type="ECO:0000313" key="6">
    <source>
        <dbReference type="Proteomes" id="UP000279995"/>
    </source>
</evidence>
<dbReference type="EMBL" id="CP033066">
    <property type="protein sequence ID" value="AYM88576.1"/>
    <property type="molecule type" value="Genomic_DNA"/>
</dbReference>
<gene>
    <name evidence="5" type="ORF">D9T18_17980</name>
</gene>
<reference evidence="5 6" key="1">
    <citation type="submission" date="2018-10" db="EMBL/GenBank/DDBJ databases">
        <title>Complete Genome Sequence and Transcriptomic Profiles of a Marine Bacterium, Pseudoalteromonas agarivorans Hao 2018.</title>
        <authorList>
            <person name="Hao L."/>
        </authorList>
    </citation>
    <scope>NUCLEOTIDE SEQUENCE [LARGE SCALE GENOMIC DNA]</scope>
    <source>
        <strain evidence="5 6">Hao 2018</strain>
    </source>
</reference>
<evidence type="ECO:0000313" key="5">
    <source>
        <dbReference type="EMBL" id="AYM88576.1"/>
    </source>
</evidence>
<name>A0AAD0U322_9GAMM</name>
<dbReference type="PROSITE" id="PS50072">
    <property type="entry name" value="CSA_PPIASE_2"/>
    <property type="match status" value="1"/>
</dbReference>
<dbReference type="InterPro" id="IPR044665">
    <property type="entry name" value="E_coli_cyclophilin_A-like"/>
</dbReference>
<comment type="catalytic activity">
    <reaction evidence="3">
        <text>[protein]-peptidylproline (omega=180) = [protein]-peptidylproline (omega=0)</text>
        <dbReference type="Rhea" id="RHEA:16237"/>
        <dbReference type="Rhea" id="RHEA-COMP:10747"/>
        <dbReference type="Rhea" id="RHEA-COMP:10748"/>
        <dbReference type="ChEBI" id="CHEBI:83833"/>
        <dbReference type="ChEBI" id="CHEBI:83834"/>
        <dbReference type="EC" id="5.2.1.8"/>
    </reaction>
</comment>
<dbReference type="InterPro" id="IPR029000">
    <property type="entry name" value="Cyclophilin-like_dom_sf"/>
</dbReference>
<keyword evidence="3" id="KW-0732">Signal</keyword>
<dbReference type="Pfam" id="PF00160">
    <property type="entry name" value="Pro_isomerase"/>
    <property type="match status" value="1"/>
</dbReference>
<comment type="function">
    <text evidence="3">PPIases accelerate the folding of proteins. It catalyzes the cis-trans isomerization of proline imidic peptide bonds in oligopeptides.</text>
</comment>
<proteinExistence type="inferred from homology"/>
<organism evidence="5 6">
    <name type="scientific">Pseudoalteromonas agarivorans</name>
    <dbReference type="NCBI Taxonomy" id="176102"/>
    <lineage>
        <taxon>Bacteria</taxon>
        <taxon>Pseudomonadati</taxon>
        <taxon>Pseudomonadota</taxon>
        <taxon>Gammaproteobacteria</taxon>
        <taxon>Alteromonadales</taxon>
        <taxon>Pseudoalteromonadaceae</taxon>
        <taxon>Pseudoalteromonas</taxon>
    </lineage>
</organism>
<dbReference type="GO" id="GO:0003755">
    <property type="term" value="F:peptidyl-prolyl cis-trans isomerase activity"/>
    <property type="evidence" value="ECO:0007669"/>
    <property type="project" value="UniProtKB-UniRule"/>
</dbReference>
<dbReference type="InterPro" id="IPR002130">
    <property type="entry name" value="Cyclophilin-type_PPIase_dom"/>
</dbReference>
<feature type="domain" description="PPIase cyclophilin-type" evidence="4">
    <location>
        <begin position="29"/>
        <end position="175"/>
    </location>
</feature>
<evidence type="ECO:0000256" key="3">
    <source>
        <dbReference type="RuleBase" id="RU363019"/>
    </source>
</evidence>
<feature type="signal peptide" evidence="3">
    <location>
        <begin position="1"/>
        <end position="19"/>
    </location>
</feature>
<evidence type="ECO:0000256" key="2">
    <source>
        <dbReference type="ARBA" id="ARBA00023235"/>
    </source>
</evidence>